<protein>
    <submittedName>
        <fullName evidence="8">PTS sugar transporter subunit IIBC</fullName>
    </submittedName>
</protein>
<dbReference type="InterPro" id="IPR036878">
    <property type="entry name" value="Glu_permease_IIB"/>
</dbReference>
<name>A0A5R8LYT7_LACZE</name>
<dbReference type="Proteomes" id="UP000307781">
    <property type="component" value="Unassembled WGS sequence"/>
</dbReference>
<evidence type="ECO:0000256" key="4">
    <source>
        <dbReference type="ARBA" id="ARBA00022683"/>
    </source>
</evidence>
<dbReference type="PROSITE" id="PS51098">
    <property type="entry name" value="PTS_EIIB_TYPE_1"/>
    <property type="match status" value="1"/>
</dbReference>
<evidence type="ECO:0000256" key="6">
    <source>
        <dbReference type="PROSITE-ProRule" id="PRU00421"/>
    </source>
</evidence>
<dbReference type="EMBL" id="VBWN01000003">
    <property type="protein sequence ID" value="TLF42567.1"/>
    <property type="molecule type" value="Genomic_DNA"/>
</dbReference>
<dbReference type="Pfam" id="PF00367">
    <property type="entry name" value="PTS_EIIB"/>
    <property type="match status" value="1"/>
</dbReference>
<evidence type="ECO:0000256" key="3">
    <source>
        <dbReference type="ARBA" id="ARBA00022679"/>
    </source>
</evidence>
<dbReference type="GO" id="GO:0015764">
    <property type="term" value="P:N-acetylglucosamine transport"/>
    <property type="evidence" value="ECO:0007669"/>
    <property type="project" value="TreeGrafter"/>
</dbReference>
<dbReference type="InterPro" id="IPR018113">
    <property type="entry name" value="PTrfase_EIIB_Cys"/>
</dbReference>
<keyword evidence="4" id="KW-0598">Phosphotransferase system</keyword>
<keyword evidence="3" id="KW-0808">Transferase</keyword>
<feature type="domain" description="PTS EIIB type-1" evidence="7">
    <location>
        <begin position="8"/>
        <end position="90"/>
    </location>
</feature>
<dbReference type="GO" id="GO:0016301">
    <property type="term" value="F:kinase activity"/>
    <property type="evidence" value="ECO:0007669"/>
    <property type="project" value="UniProtKB-KW"/>
</dbReference>
<keyword evidence="1" id="KW-0813">Transport</keyword>
<dbReference type="InterPro" id="IPR050429">
    <property type="entry name" value="PTS_Glucose_EIICBA"/>
</dbReference>
<evidence type="ECO:0000313" key="9">
    <source>
        <dbReference type="Proteomes" id="UP000307781"/>
    </source>
</evidence>
<evidence type="ECO:0000256" key="5">
    <source>
        <dbReference type="ARBA" id="ARBA00022777"/>
    </source>
</evidence>
<keyword evidence="5" id="KW-0418">Kinase</keyword>
<dbReference type="AlphaFoldDB" id="A0A5R8LYT7"/>
<dbReference type="GO" id="GO:0005886">
    <property type="term" value="C:plasma membrane"/>
    <property type="evidence" value="ECO:0007669"/>
    <property type="project" value="TreeGrafter"/>
</dbReference>
<dbReference type="NCBIfam" id="TIGR00826">
    <property type="entry name" value="EIIB_glc"/>
    <property type="match status" value="1"/>
</dbReference>
<evidence type="ECO:0000259" key="7">
    <source>
        <dbReference type="PROSITE" id="PS51098"/>
    </source>
</evidence>
<feature type="active site" description="Phosphocysteine intermediate; for EIIB activity" evidence="6">
    <location>
        <position position="30"/>
    </location>
</feature>
<keyword evidence="2 8" id="KW-0762">Sugar transport</keyword>
<comment type="caution">
    <text evidence="8">The sequence shown here is derived from an EMBL/GenBank/DDBJ whole genome shotgun (WGS) entry which is preliminary data.</text>
</comment>
<evidence type="ECO:0000256" key="2">
    <source>
        <dbReference type="ARBA" id="ARBA00022597"/>
    </source>
</evidence>
<organism evidence="8 9">
    <name type="scientific">Lacticaseibacillus zeae</name>
    <name type="common">Lactobacillus zeae</name>
    <dbReference type="NCBI Taxonomy" id="57037"/>
    <lineage>
        <taxon>Bacteria</taxon>
        <taxon>Bacillati</taxon>
        <taxon>Bacillota</taxon>
        <taxon>Bacilli</taxon>
        <taxon>Lactobacillales</taxon>
        <taxon>Lactobacillaceae</taxon>
        <taxon>Lacticaseibacillus</taxon>
    </lineage>
</organism>
<evidence type="ECO:0000256" key="1">
    <source>
        <dbReference type="ARBA" id="ARBA00022448"/>
    </source>
</evidence>
<dbReference type="GO" id="GO:0008982">
    <property type="term" value="F:protein-N(PI)-phosphohistidine-sugar phosphotransferase activity"/>
    <property type="evidence" value="ECO:0007669"/>
    <property type="project" value="InterPro"/>
</dbReference>
<dbReference type="InterPro" id="IPR001996">
    <property type="entry name" value="PTS_IIB_1"/>
</dbReference>
<accession>A0A5R8LYT7</accession>
<dbReference type="GO" id="GO:0009401">
    <property type="term" value="P:phosphoenolpyruvate-dependent sugar phosphotransferase system"/>
    <property type="evidence" value="ECO:0007669"/>
    <property type="project" value="UniProtKB-KW"/>
</dbReference>
<dbReference type="GO" id="GO:0090563">
    <property type="term" value="F:protein-phosphocysteine-sugar phosphotransferase activity"/>
    <property type="evidence" value="ECO:0007669"/>
    <property type="project" value="TreeGrafter"/>
</dbReference>
<dbReference type="Gene3D" id="3.30.1360.60">
    <property type="entry name" value="Glucose permease domain IIB"/>
    <property type="match status" value="1"/>
</dbReference>
<sequence length="187" mass="20917">MTVRYEFRDMAADYINALGGKANVGSLVNCATRIRAVVKDPGKVKESDNFKQLGAIDFKRHHNLVQIVIGLDVQQLLEAMRNQLNFTNASSLDEYGLTADGERARILFECLGLPDNIQRITVGGTAIVVQVADPEWVDPYDVILQLNIGVKYLTKQGHQVRITMNHATGIARELNHMLKQTQKQTKE</sequence>
<dbReference type="PANTHER" id="PTHR30009">
    <property type="entry name" value="CYTOCHROME C-TYPE SYNTHESIS PROTEIN AND PTS TRANSMEMBRANE COMPONENT"/>
    <property type="match status" value="1"/>
</dbReference>
<dbReference type="PANTHER" id="PTHR30009:SF4">
    <property type="entry name" value="PTS SYSTEM N-ACETYLGLUCOSAMINE-SPECIFIC EIICBA COMPONENT"/>
    <property type="match status" value="1"/>
</dbReference>
<proteinExistence type="predicted"/>
<reference evidence="8 9" key="1">
    <citation type="submission" date="2019-05" db="EMBL/GenBank/DDBJ databases">
        <title>Genome-based reclassification of Lactobacillus casei as Lactobacillus casei subsp. casei. subsp.nov., description of Lactobacillus casei subsp. zeae subsp. nov., and emended description of Lactobacillus casei.</title>
        <authorList>
            <person name="Huang C.-H."/>
        </authorList>
    </citation>
    <scope>NUCLEOTIDE SEQUENCE [LARGE SCALE GENOMIC DNA]</scope>
    <source>
        <strain evidence="8 9">CRBIP24.58</strain>
    </source>
</reference>
<evidence type="ECO:0000313" key="8">
    <source>
        <dbReference type="EMBL" id="TLF42567.1"/>
    </source>
</evidence>
<dbReference type="SUPFAM" id="SSF55604">
    <property type="entry name" value="Glucose permease domain IIB"/>
    <property type="match status" value="1"/>
</dbReference>
<gene>
    <name evidence="8" type="ORF">FEI14_06120</name>
</gene>